<evidence type="ECO:0000313" key="10">
    <source>
        <dbReference type="EMBL" id="KAL1527983.1"/>
    </source>
</evidence>
<proteinExistence type="predicted"/>
<evidence type="ECO:0008006" key="12">
    <source>
        <dbReference type="Google" id="ProtNLM"/>
    </source>
</evidence>
<evidence type="ECO:0000256" key="4">
    <source>
        <dbReference type="ARBA" id="ARBA00022692"/>
    </source>
</evidence>
<name>A0AB34K3Y0_PRYPA</name>
<dbReference type="PANTHER" id="PTHR11132">
    <property type="entry name" value="SOLUTE CARRIER FAMILY 35"/>
    <property type="match status" value="1"/>
</dbReference>
<feature type="transmembrane region" description="Helical" evidence="9">
    <location>
        <begin position="7"/>
        <end position="29"/>
    </location>
</feature>
<sequence length="385" mass="41208">MGLTGHWLVITQVGVALSFAALNIGLNFYNAWLLKPSKHSVLVGDHLVTQTVEGPVGGQPDFTFPVFYTMWHMFASVLGASVIMLTVAKPKSGFPSFSQFMKYKWALVAIATCTSLSIGLNNASLTLISLFLNQVIRSTGPVPTMVFSAGLEGKTYGWGTILSCCAIIGSTILAIPFSGHDQQTSVSGVIILLIAVLASSLKPVVMAMVMKGTPERPKLEPTVVLFYDTGLAFWFMLVYWLASNERQEVIDYFKAGNGGLATGLVIAGATQAFLFNLTNYFLVLLTSALTCTVTGNAVKVLNIVISAFITHLSEARNWVGVALVCLSLAAYAYFSHQEKIKPPPKMKLPWSKGDVEDGKASEGTPLKGDIAEEPGGCASCSCVIC</sequence>
<evidence type="ECO:0000256" key="8">
    <source>
        <dbReference type="ARBA" id="ARBA00023329"/>
    </source>
</evidence>
<dbReference type="GO" id="GO:0000139">
    <property type="term" value="C:Golgi membrane"/>
    <property type="evidence" value="ECO:0007669"/>
    <property type="project" value="UniProtKB-SubCell"/>
</dbReference>
<evidence type="ECO:0000313" key="11">
    <source>
        <dbReference type="Proteomes" id="UP001515480"/>
    </source>
</evidence>
<evidence type="ECO:0000256" key="3">
    <source>
        <dbReference type="ARBA" id="ARBA00022448"/>
    </source>
</evidence>
<keyword evidence="11" id="KW-1185">Reference proteome</keyword>
<feature type="transmembrane region" description="Helical" evidence="9">
    <location>
        <begin position="222"/>
        <end position="242"/>
    </location>
</feature>
<keyword evidence="6" id="KW-0333">Golgi apparatus</keyword>
<feature type="transmembrane region" description="Helical" evidence="9">
    <location>
        <begin position="317"/>
        <end position="334"/>
    </location>
</feature>
<evidence type="ECO:0000256" key="1">
    <source>
        <dbReference type="ARBA" id="ARBA00004439"/>
    </source>
</evidence>
<accession>A0AB34K3Y0</accession>
<dbReference type="EMBL" id="JBGBPQ010000002">
    <property type="protein sequence ID" value="KAL1527983.1"/>
    <property type="molecule type" value="Genomic_DNA"/>
</dbReference>
<dbReference type="Proteomes" id="UP001515480">
    <property type="component" value="Unassembled WGS sequence"/>
</dbReference>
<evidence type="ECO:0000256" key="9">
    <source>
        <dbReference type="SAM" id="Phobius"/>
    </source>
</evidence>
<evidence type="ECO:0000256" key="7">
    <source>
        <dbReference type="ARBA" id="ARBA00023136"/>
    </source>
</evidence>
<dbReference type="SUPFAM" id="SSF103481">
    <property type="entry name" value="Multidrug resistance efflux transporter EmrE"/>
    <property type="match status" value="1"/>
</dbReference>
<comment type="subcellular location">
    <subcellularLocation>
        <location evidence="1">Cytoplasmic vesicle membrane</location>
        <topology evidence="1">Multi-pass membrane protein</topology>
    </subcellularLocation>
    <subcellularLocation>
        <location evidence="2">Golgi apparatus membrane</location>
        <topology evidence="2">Multi-pass membrane protein</topology>
    </subcellularLocation>
</comment>
<feature type="transmembrane region" description="Helical" evidence="9">
    <location>
        <begin position="66"/>
        <end position="87"/>
    </location>
</feature>
<dbReference type="InterPro" id="IPR050186">
    <property type="entry name" value="TPT_transporter"/>
</dbReference>
<dbReference type="InterPro" id="IPR013657">
    <property type="entry name" value="SCL35B1-4/HUT1"/>
</dbReference>
<feature type="transmembrane region" description="Helical" evidence="9">
    <location>
        <begin position="189"/>
        <end position="210"/>
    </location>
</feature>
<keyword evidence="3" id="KW-0813">Transport</keyword>
<feature type="transmembrane region" description="Helical" evidence="9">
    <location>
        <begin position="107"/>
        <end position="136"/>
    </location>
</feature>
<gene>
    <name evidence="10" type="ORF">AB1Y20_009354</name>
</gene>
<protein>
    <recommendedName>
        <fullName evidence="12">Sugar phosphate transporter domain-containing protein</fullName>
    </recommendedName>
</protein>
<evidence type="ECO:0000256" key="5">
    <source>
        <dbReference type="ARBA" id="ARBA00022989"/>
    </source>
</evidence>
<dbReference type="Pfam" id="PF08449">
    <property type="entry name" value="UAA"/>
    <property type="match status" value="1"/>
</dbReference>
<evidence type="ECO:0000256" key="6">
    <source>
        <dbReference type="ARBA" id="ARBA00023034"/>
    </source>
</evidence>
<feature type="transmembrane region" description="Helical" evidence="9">
    <location>
        <begin position="280"/>
        <end position="305"/>
    </location>
</feature>
<comment type="caution">
    <text evidence="10">The sequence shown here is derived from an EMBL/GenBank/DDBJ whole genome shotgun (WGS) entry which is preliminary data.</text>
</comment>
<keyword evidence="8" id="KW-0968">Cytoplasmic vesicle</keyword>
<evidence type="ECO:0000256" key="2">
    <source>
        <dbReference type="ARBA" id="ARBA00004653"/>
    </source>
</evidence>
<organism evidence="10 11">
    <name type="scientific">Prymnesium parvum</name>
    <name type="common">Toxic golden alga</name>
    <dbReference type="NCBI Taxonomy" id="97485"/>
    <lineage>
        <taxon>Eukaryota</taxon>
        <taxon>Haptista</taxon>
        <taxon>Haptophyta</taxon>
        <taxon>Prymnesiophyceae</taxon>
        <taxon>Prymnesiales</taxon>
        <taxon>Prymnesiaceae</taxon>
        <taxon>Prymnesium</taxon>
    </lineage>
</organism>
<keyword evidence="7 9" id="KW-0472">Membrane</keyword>
<feature type="transmembrane region" description="Helical" evidence="9">
    <location>
        <begin position="254"/>
        <end position="274"/>
    </location>
</feature>
<dbReference type="GO" id="GO:0030659">
    <property type="term" value="C:cytoplasmic vesicle membrane"/>
    <property type="evidence" value="ECO:0007669"/>
    <property type="project" value="UniProtKB-SubCell"/>
</dbReference>
<feature type="transmembrane region" description="Helical" evidence="9">
    <location>
        <begin position="156"/>
        <end position="177"/>
    </location>
</feature>
<keyword evidence="5 9" id="KW-1133">Transmembrane helix</keyword>
<dbReference type="InterPro" id="IPR037185">
    <property type="entry name" value="EmrE-like"/>
</dbReference>
<dbReference type="GO" id="GO:0055085">
    <property type="term" value="P:transmembrane transport"/>
    <property type="evidence" value="ECO:0007669"/>
    <property type="project" value="InterPro"/>
</dbReference>
<dbReference type="AlphaFoldDB" id="A0AB34K3Y0"/>
<reference evidence="10 11" key="1">
    <citation type="journal article" date="2024" name="Science">
        <title>Giant polyketide synthase enzymes in the biosynthesis of giant marine polyether toxins.</title>
        <authorList>
            <person name="Fallon T.R."/>
            <person name="Shende V.V."/>
            <person name="Wierzbicki I.H."/>
            <person name="Pendleton A.L."/>
            <person name="Watervoot N.F."/>
            <person name="Auber R.P."/>
            <person name="Gonzalez D.J."/>
            <person name="Wisecaver J.H."/>
            <person name="Moore B.S."/>
        </authorList>
    </citation>
    <scope>NUCLEOTIDE SEQUENCE [LARGE SCALE GENOMIC DNA]</scope>
    <source>
        <strain evidence="10 11">12B1</strain>
    </source>
</reference>
<keyword evidence="4 9" id="KW-0812">Transmembrane</keyword>